<dbReference type="RefSeq" id="WP_012370425.1">
    <property type="nucleotide sequence ID" value="NC_010556.1"/>
</dbReference>
<keyword evidence="1" id="KW-0472">Membrane</keyword>
<evidence type="ECO:0000313" key="3">
    <source>
        <dbReference type="Proteomes" id="UP000001681"/>
    </source>
</evidence>
<dbReference type="AlphaFoldDB" id="B1YGK1"/>
<reference evidence="2 3" key="1">
    <citation type="journal article" date="2006" name="Extremophiles">
        <title>Characterization of Exiguobacterium isolates from the Siberian permafrost. Description of Exiguobacterium sibiricum sp. nov.</title>
        <authorList>
            <person name="Rodrigues D.F."/>
            <person name="Goris J."/>
            <person name="Vishnivetskaya T."/>
            <person name="Gilichinsky D."/>
            <person name="Thomashow M.F."/>
            <person name="Tiedje J.M."/>
        </authorList>
    </citation>
    <scope>NUCLEOTIDE SEQUENCE [LARGE SCALE GENOMIC DNA]</scope>
    <source>
        <strain evidence="3">DSM 17290 / CIP 109462 / JCM 13490 / 255-15</strain>
    </source>
</reference>
<keyword evidence="1" id="KW-1133">Transmembrane helix</keyword>
<dbReference type="OrthoDB" id="4187110at2"/>
<evidence type="ECO:0008006" key="4">
    <source>
        <dbReference type="Google" id="ProtNLM"/>
    </source>
</evidence>
<accession>B1YGK1</accession>
<protein>
    <recommendedName>
        <fullName evidence="4">ABC-2 type transport system permease protein</fullName>
    </recommendedName>
</protein>
<proteinExistence type="predicted"/>
<feature type="transmembrane region" description="Helical" evidence="1">
    <location>
        <begin position="156"/>
        <end position="177"/>
    </location>
</feature>
<keyword evidence="1" id="KW-0812">Transmembrane</keyword>
<dbReference type="EMBL" id="CP001022">
    <property type="protein sequence ID" value="ACB61005.1"/>
    <property type="molecule type" value="Genomic_DNA"/>
</dbReference>
<feature type="transmembrane region" description="Helical" evidence="1">
    <location>
        <begin position="184"/>
        <end position="203"/>
    </location>
</feature>
<evidence type="ECO:0000313" key="2">
    <source>
        <dbReference type="EMBL" id="ACB61005.1"/>
    </source>
</evidence>
<dbReference type="eggNOG" id="COG1277">
    <property type="taxonomic scope" value="Bacteria"/>
</dbReference>
<feature type="transmembrane region" description="Helical" evidence="1">
    <location>
        <begin position="21"/>
        <end position="42"/>
    </location>
</feature>
<feature type="transmembrane region" description="Helical" evidence="1">
    <location>
        <begin position="78"/>
        <end position="96"/>
    </location>
</feature>
<gene>
    <name evidence="2" type="ordered locus">Exig_1549</name>
</gene>
<organism evidence="2 3">
    <name type="scientific">Exiguobacterium sibiricum (strain DSM 17290 / CCUG 55495 / CIP 109462 / JCM 13490 / 255-15)</name>
    <dbReference type="NCBI Taxonomy" id="262543"/>
    <lineage>
        <taxon>Bacteria</taxon>
        <taxon>Bacillati</taxon>
        <taxon>Bacillota</taxon>
        <taxon>Bacilli</taxon>
        <taxon>Bacillales</taxon>
        <taxon>Bacillales Family XII. Incertae Sedis</taxon>
        <taxon>Exiguobacterium</taxon>
    </lineage>
</organism>
<name>B1YGK1_EXIS2</name>
<evidence type="ECO:0000256" key="1">
    <source>
        <dbReference type="SAM" id="Phobius"/>
    </source>
</evidence>
<feature type="transmembrane region" description="Helical" evidence="1">
    <location>
        <begin position="229"/>
        <end position="248"/>
    </location>
</feature>
<reference evidence="2 3" key="2">
    <citation type="journal article" date="2008" name="BMC Genomics">
        <title>Architecture of thermal adaptation in an Exiguobacterium sibiricum strain isolated from 3 million year old permafrost: a genome and transcriptome approach.</title>
        <authorList>
            <person name="Rodrigues D.F."/>
            <person name="Ivanova N."/>
            <person name="He Z."/>
            <person name="Huebner M."/>
            <person name="Zhou J."/>
            <person name="Tiedje J.M."/>
        </authorList>
    </citation>
    <scope>NUCLEOTIDE SEQUENCE [LARGE SCALE GENOMIC DNA]</scope>
    <source>
        <strain evidence="3">DSM 17290 / CIP 109462 / JCM 13490 / 255-15</strain>
    </source>
</reference>
<dbReference type="Proteomes" id="UP000001681">
    <property type="component" value="Chromosome"/>
</dbReference>
<reference evidence="3" key="3">
    <citation type="submission" date="2008-04" db="EMBL/GenBank/DDBJ databases">
        <title>Complete sequence of chromosome of Exiguobacterium sibiricum 255-15.</title>
        <authorList>
            <consortium name="US DOE Joint Genome Institute"/>
            <person name="Copeland A."/>
            <person name="Lucas S."/>
            <person name="Lapidus A."/>
            <person name="Glavina del Rio T."/>
            <person name="Dalin E."/>
            <person name="Tice H."/>
            <person name="Bruce D."/>
            <person name="Goodwin L."/>
            <person name="Pitluck S."/>
            <person name="Kiss H."/>
            <person name="Chertkov O."/>
            <person name="Monk C."/>
            <person name="Brettin T."/>
            <person name="Detter J.C."/>
            <person name="Han C."/>
            <person name="Kuske C.R."/>
            <person name="Schmutz J."/>
            <person name="Larimer F."/>
            <person name="Land M."/>
            <person name="Hauser L."/>
            <person name="Kyrpides N."/>
            <person name="Mikhailova N."/>
            <person name="Vishnivetskaya T."/>
            <person name="Rodrigues D.F."/>
            <person name="Gilichinsky D."/>
            <person name="Tiedje J."/>
            <person name="Richardson P."/>
        </authorList>
    </citation>
    <scope>NUCLEOTIDE SEQUENCE [LARGE SCALE GENOMIC DNA]</scope>
    <source>
        <strain evidence="3">DSM 17290 / CIP 109462 / JCM 13490 / 255-15</strain>
    </source>
</reference>
<dbReference type="HOGENOM" id="CLU_091969_0_0_9"/>
<dbReference type="STRING" id="262543.Exig_1549"/>
<keyword evidence="3" id="KW-1185">Reference proteome</keyword>
<dbReference type="KEGG" id="esi:Exig_1549"/>
<sequence>MSQFTALVRVELTEAAKEYKYVWLTIFFVLLGLTQPLINLYMDLILQQMGGSIGVILDPDKPAPTANEVFLSTISGQFNQIGLIILLISFMGLIATDRQNGMQDFILTRPVSIHCYVSAKLIAHWFISMFSLGFGILTSYGCTVYLFGAFPMTKLISFSVLYSLWILYLISLVIVISMYVRHQVLIAISAIGISFLLLVLKNLDPVFSDGFPSSILNVAEHQLVRSSVVSYRSIFSCLLFTFLNLMWASKKLKN</sequence>
<feature type="transmembrane region" description="Helical" evidence="1">
    <location>
        <begin position="117"/>
        <end position="150"/>
    </location>
</feature>